<dbReference type="GO" id="GO:0046872">
    <property type="term" value="F:metal ion binding"/>
    <property type="evidence" value="ECO:0007669"/>
    <property type="project" value="UniProtKB-KW"/>
</dbReference>
<evidence type="ECO:0000313" key="8">
    <source>
        <dbReference type="EMBL" id="QLJ53371.1"/>
    </source>
</evidence>
<dbReference type="InterPro" id="IPR058240">
    <property type="entry name" value="rSAM_sf"/>
</dbReference>
<evidence type="ECO:0000259" key="7">
    <source>
        <dbReference type="Pfam" id="PF04055"/>
    </source>
</evidence>
<keyword evidence="5" id="KW-0411">Iron-sulfur</keyword>
<keyword evidence="3" id="KW-0479">Metal-binding</keyword>
<comment type="similarity">
    <text evidence="6">Belongs to the radical SAM superfamily. Anaerobic sulfatase-maturating enzyme family.</text>
</comment>
<dbReference type="SFLD" id="SFLDG01386">
    <property type="entry name" value="main_SPASM_domain-containing"/>
    <property type="match status" value="1"/>
</dbReference>
<dbReference type="PANTHER" id="PTHR43273">
    <property type="entry name" value="ANAEROBIC SULFATASE-MATURATING ENZYME HOMOLOG ASLB-RELATED"/>
    <property type="match status" value="1"/>
</dbReference>
<dbReference type="InterPro" id="IPR007197">
    <property type="entry name" value="rSAM"/>
</dbReference>
<dbReference type="InterPro" id="IPR024023">
    <property type="entry name" value="rSAM_paired_HxsB"/>
</dbReference>
<dbReference type="AlphaFoldDB" id="A0A7D5XDJ3"/>
<organism evidence="8 9">
    <name type="scientific">Fermentimicrarchaeum limneticum</name>
    <dbReference type="NCBI Taxonomy" id="2795018"/>
    <lineage>
        <taxon>Archaea</taxon>
        <taxon>Candidatus Micrarchaeota</taxon>
        <taxon>Candidatus Fermentimicrarchaeales</taxon>
        <taxon>Candidatus Fermentimicrarchaeaceae</taxon>
        <taxon>Candidatus Fermentimicrarchaeum</taxon>
    </lineage>
</organism>
<feature type="domain" description="Radical SAM core" evidence="7">
    <location>
        <begin position="101"/>
        <end position="243"/>
    </location>
</feature>
<comment type="cofactor">
    <cofactor evidence="1">
        <name>[4Fe-4S] cluster</name>
        <dbReference type="ChEBI" id="CHEBI:49883"/>
    </cofactor>
</comment>
<dbReference type="Gene3D" id="3.20.20.70">
    <property type="entry name" value="Aldolase class I"/>
    <property type="match status" value="1"/>
</dbReference>
<evidence type="ECO:0000313" key="9">
    <source>
        <dbReference type="Proteomes" id="UP000510821"/>
    </source>
</evidence>
<evidence type="ECO:0000256" key="1">
    <source>
        <dbReference type="ARBA" id="ARBA00001966"/>
    </source>
</evidence>
<accession>A0A7D5XDJ3</accession>
<dbReference type="SFLD" id="SFLDG01384">
    <property type="entry name" value="thioether_bond_formation_requi"/>
    <property type="match status" value="1"/>
</dbReference>
<protein>
    <recommendedName>
        <fullName evidence="7">Radical SAM core domain-containing protein</fullName>
    </recommendedName>
</protein>
<name>A0A7D5XDJ3_FERL1</name>
<evidence type="ECO:0000256" key="5">
    <source>
        <dbReference type="ARBA" id="ARBA00023014"/>
    </source>
</evidence>
<dbReference type="InterPro" id="IPR023867">
    <property type="entry name" value="Sulphatase_maturase_rSAM"/>
</dbReference>
<evidence type="ECO:0000256" key="3">
    <source>
        <dbReference type="ARBA" id="ARBA00022723"/>
    </source>
</evidence>
<dbReference type="EMBL" id="CP058998">
    <property type="protein sequence ID" value="QLJ53371.1"/>
    <property type="molecule type" value="Genomic_DNA"/>
</dbReference>
<keyword evidence="2" id="KW-0949">S-adenosyl-L-methionine</keyword>
<dbReference type="InterPro" id="IPR013785">
    <property type="entry name" value="Aldolase_TIM"/>
</dbReference>
<keyword evidence="4" id="KW-0408">Iron</keyword>
<dbReference type="SUPFAM" id="SSF102114">
    <property type="entry name" value="Radical SAM enzymes"/>
    <property type="match status" value="1"/>
</dbReference>
<dbReference type="Pfam" id="PF04055">
    <property type="entry name" value="Radical_SAM"/>
    <property type="match status" value="1"/>
</dbReference>
<dbReference type="NCBIfam" id="TIGR04085">
    <property type="entry name" value="rSAM_more_4Fe4S"/>
    <property type="match status" value="1"/>
</dbReference>
<dbReference type="GO" id="GO:0051536">
    <property type="term" value="F:iron-sulfur cluster binding"/>
    <property type="evidence" value="ECO:0007669"/>
    <property type="project" value="UniProtKB-KW"/>
</dbReference>
<dbReference type="Proteomes" id="UP000510821">
    <property type="component" value="Chromosome"/>
</dbReference>
<evidence type="ECO:0000256" key="2">
    <source>
        <dbReference type="ARBA" id="ARBA00022691"/>
    </source>
</evidence>
<reference evidence="9" key="1">
    <citation type="submission" date="2020-07" db="EMBL/GenBank/DDBJ databases">
        <title>Metabolic diversity and evolutionary history of the archaeal phylum ###Micrarchaeota### uncovered from a freshwater lake metagenome.</title>
        <authorList>
            <person name="Kadnikov V.V."/>
            <person name="Savvichev A.S."/>
            <person name="Mardanov A.V."/>
            <person name="Beletsky A.V."/>
            <person name="Chupakov A.V."/>
            <person name="Kokryatskaya N.M."/>
            <person name="Pimenov N.V."/>
            <person name="Ravin N.V."/>
        </authorList>
    </citation>
    <scope>NUCLEOTIDE SEQUENCE [LARGE SCALE GENOMIC DNA]</scope>
</reference>
<dbReference type="KEGG" id="flt:Sv326_1196"/>
<dbReference type="PANTHER" id="PTHR43273:SF3">
    <property type="entry name" value="ANAEROBIC SULFATASE-MATURATING ENZYME HOMOLOG ASLB-RELATED"/>
    <property type="match status" value="1"/>
</dbReference>
<dbReference type="SFLD" id="SFLDG01067">
    <property type="entry name" value="SPASM/twitch_domain_containing"/>
    <property type="match status" value="1"/>
</dbReference>
<dbReference type="GO" id="GO:0016491">
    <property type="term" value="F:oxidoreductase activity"/>
    <property type="evidence" value="ECO:0007669"/>
    <property type="project" value="InterPro"/>
</dbReference>
<sequence>MVTSLFDYPESPQYAENRYIPKKLAEGDYLVTIDNGAWALLSEEEHELLKTHRVSENPDLFKKLESLGIIITQSNQAKVVGDYQARFSHICNGTSLHIAAITSRCNQRCLYCYVNPKPISSKGFDMDKDTAKRVVEFMFQSPSKAITIEFQGGEPLLNFPIIQYIIDYSKKLNKKYKKDIVYTLVTNLTLMQEDILKYLIRNRVGICTSLDGPKEVHDRNRRFLGGHGTHDEVVHWIQDIKTQFAYNVNALPVITKFSLPYAKEIVDEYVNLGFNRIRIKHMIYCGLAKENWNKIGYTPEQYLKFWKGALEYCFKINKSGRFFAEGTSLLITRKFLSRDYQAFTCLGWPCGAALTQTSYDPHGDIRSCDESRSFEEFKIGSVRKDSYRNVYTSPRVLNIVALTSGLNSLCDACVWHPYCNNCIVSSFGMEGNPVPKLPIDYECKIRGGLIEHVLRTLAYSKEKRKILMEWCSSKQGI</sequence>
<proteinExistence type="inferred from homology"/>
<evidence type="ECO:0000256" key="6">
    <source>
        <dbReference type="ARBA" id="ARBA00023601"/>
    </source>
</evidence>
<dbReference type="NCBIfam" id="TIGR03978">
    <property type="entry name" value="rSAM_paired_1"/>
    <property type="match status" value="1"/>
</dbReference>
<dbReference type="SFLD" id="SFLDS00029">
    <property type="entry name" value="Radical_SAM"/>
    <property type="match status" value="1"/>
</dbReference>
<evidence type="ECO:0000256" key="4">
    <source>
        <dbReference type="ARBA" id="ARBA00023004"/>
    </source>
</evidence>
<dbReference type="InterPro" id="IPR023885">
    <property type="entry name" value="4Fe4S-binding_SPASM_dom"/>
</dbReference>
<gene>
    <name evidence="8" type="ORF">Sv326_1196</name>
</gene>
<dbReference type="CDD" id="cd01335">
    <property type="entry name" value="Radical_SAM"/>
    <property type="match status" value="1"/>
</dbReference>